<dbReference type="RefSeq" id="WP_246053822.1">
    <property type="nucleotide sequence ID" value="NZ_BJOC01000016.1"/>
</dbReference>
<dbReference type="Pfam" id="PF13181">
    <property type="entry name" value="TPR_8"/>
    <property type="match status" value="1"/>
</dbReference>
<proteinExistence type="predicted"/>
<dbReference type="SUPFAM" id="SSF48452">
    <property type="entry name" value="TPR-like"/>
    <property type="match status" value="2"/>
</dbReference>
<accession>A0A4Y4EW09</accession>
<evidence type="ECO:0000313" key="1">
    <source>
        <dbReference type="EMBL" id="GED22112.1"/>
    </source>
</evidence>
<dbReference type="Proteomes" id="UP000319812">
    <property type="component" value="Unassembled WGS sequence"/>
</dbReference>
<dbReference type="PANTHER" id="PTHR12558:SF13">
    <property type="entry name" value="CELL DIVISION CYCLE PROTEIN 27 HOMOLOG"/>
    <property type="match status" value="1"/>
</dbReference>
<dbReference type="InterPro" id="IPR019734">
    <property type="entry name" value="TPR_rpt"/>
</dbReference>
<dbReference type="PROSITE" id="PS51257">
    <property type="entry name" value="PROKAR_LIPOPROTEIN"/>
    <property type="match status" value="1"/>
</dbReference>
<name>A0A4Y4EW09_9GAMM</name>
<dbReference type="InterPro" id="IPR011990">
    <property type="entry name" value="TPR-like_helical_dom_sf"/>
</dbReference>
<keyword evidence="2" id="KW-1185">Reference proteome</keyword>
<evidence type="ECO:0008006" key="3">
    <source>
        <dbReference type="Google" id="ProtNLM"/>
    </source>
</evidence>
<comment type="caution">
    <text evidence="1">The sequence shown here is derived from an EMBL/GenBank/DDBJ whole genome shotgun (WGS) entry which is preliminary data.</text>
</comment>
<reference evidence="1 2" key="1">
    <citation type="submission" date="2019-06" db="EMBL/GenBank/DDBJ databases">
        <title>Whole genome shotgun sequence of Halomonas halmophila NBRC 15537.</title>
        <authorList>
            <person name="Hosoyama A."/>
            <person name="Uohara A."/>
            <person name="Ohji S."/>
            <person name="Ichikawa N."/>
        </authorList>
    </citation>
    <scope>NUCLEOTIDE SEQUENCE [LARGE SCALE GENOMIC DNA]</scope>
    <source>
        <strain evidence="1 2">NBRC 15537</strain>
    </source>
</reference>
<dbReference type="AlphaFoldDB" id="A0A4Y4EW09"/>
<dbReference type="Pfam" id="PF13432">
    <property type="entry name" value="TPR_16"/>
    <property type="match status" value="1"/>
</dbReference>
<organism evidence="1 2">
    <name type="scientific">Halomonas halmophila</name>
    <dbReference type="NCBI Taxonomy" id="252"/>
    <lineage>
        <taxon>Bacteria</taxon>
        <taxon>Pseudomonadati</taxon>
        <taxon>Pseudomonadota</taxon>
        <taxon>Gammaproteobacteria</taxon>
        <taxon>Oceanospirillales</taxon>
        <taxon>Halomonadaceae</taxon>
        <taxon>Halomonas</taxon>
    </lineage>
</organism>
<protein>
    <recommendedName>
        <fullName evidence="3">Tetratricopeptide repeat protein</fullName>
    </recommendedName>
</protein>
<dbReference type="Gene3D" id="1.25.40.10">
    <property type="entry name" value="Tetratricopeptide repeat domain"/>
    <property type="match status" value="3"/>
</dbReference>
<dbReference type="EMBL" id="BJOC01000016">
    <property type="protein sequence ID" value="GED22112.1"/>
    <property type="molecule type" value="Genomic_DNA"/>
</dbReference>
<dbReference type="PANTHER" id="PTHR12558">
    <property type="entry name" value="CELL DIVISION CYCLE 16,23,27"/>
    <property type="match status" value="1"/>
</dbReference>
<sequence length="583" mass="64222">MSRGLFKIRACCRSSAPFGLVMMLASCQTLPPDPPREDPMAKAPPVQQGLDAEGLSSLLLAELAGQRGDYGRASRGYLAGAERYGAASLAKRAALAARFSDDPSLVEKAAQRWQRLAPDDTDPTRLLADIAMLQGDWDTALAHQLAIIEQAQAGEEGARSLVPFIESAVEAGAPPAPLLERLRNHAAGPATRHDVALATALLESANGLHEVARQRLTRLAEAAPRLPGLWRIRAAVALEAGQPQHAEAMARRGLDYLPGDPRLVLLQAQAEIRQGNIQAAEASTDALLEDHGDNPDLRQALAQLYLEEGHTAPARRLLLPLAGRGTTPASVFLMLGSIAEQQGEIDNALLYYRQVPEGEDFLTARANAARMLFDNDRPQDARTFLRIERLRHPREAPGLFSLEVELLASQGSTAQADALLDQAIEAHPDSTQLRYQRAMRAARRGNLKVMESDLRKLLDQQPDNANALNALGYTLADHDLKKRLDEARQLIERAHQLAPNDPAILDSMGWVRYRQGDPKAALPWLERAWQGMKDQEVAAHLIEVLWRLDRRERARALLEQARRRFASHPRIDELLQRLPELAP</sequence>
<gene>
    <name evidence="1" type="ORF">HHA01_10890</name>
</gene>
<evidence type="ECO:0000313" key="2">
    <source>
        <dbReference type="Proteomes" id="UP000319812"/>
    </source>
</evidence>
<dbReference type="Pfam" id="PF14559">
    <property type="entry name" value="TPR_19"/>
    <property type="match status" value="2"/>
</dbReference>